<proteinExistence type="predicted"/>
<evidence type="ECO:0000313" key="1">
    <source>
        <dbReference type="EMBL" id="UQX13374.1"/>
    </source>
</evidence>
<protein>
    <submittedName>
        <fullName evidence="1">DUF4277 domain-containing protein</fullName>
    </submittedName>
</protein>
<reference evidence="1" key="1">
    <citation type="submission" date="2022-05" db="EMBL/GenBank/DDBJ databases">
        <title>A methanotrophic Mycobacterium dominates a cave microbial ecosystem.</title>
        <authorList>
            <person name="Van Spanning R.J.M."/>
            <person name="Guan Q."/>
            <person name="Melkonian C."/>
            <person name="Gallant J."/>
            <person name="Polerecky L."/>
            <person name="Flot J.-F."/>
            <person name="Brandt B.W."/>
            <person name="Braster M."/>
            <person name="Iturbe Espinoza P."/>
            <person name="Aerts J."/>
            <person name="Meima-Franke M."/>
            <person name="Piersma S.R."/>
            <person name="Bunduc C."/>
            <person name="Ummels R."/>
            <person name="Pain A."/>
            <person name="Fleming E.J."/>
            <person name="van der Wel N."/>
            <person name="Gherman V.D."/>
            <person name="Sarbu S.M."/>
            <person name="Bodelier P.L.E."/>
            <person name="Bitter W."/>
        </authorList>
    </citation>
    <scope>NUCLEOTIDE SEQUENCE</scope>
    <source>
        <strain evidence="1">Sulfur Cave</strain>
    </source>
</reference>
<organism evidence="1 2">
    <name type="scientific">Candidatus Mycobacterium methanotrophicum</name>
    <dbReference type="NCBI Taxonomy" id="2943498"/>
    <lineage>
        <taxon>Bacteria</taxon>
        <taxon>Bacillati</taxon>
        <taxon>Actinomycetota</taxon>
        <taxon>Actinomycetes</taxon>
        <taxon>Mycobacteriales</taxon>
        <taxon>Mycobacteriaceae</taxon>
        <taxon>Mycobacterium</taxon>
    </lineage>
</organism>
<sequence length="226" mass="24794">MYVKRHTVVKGDRRYVYLRLVEAYRDGDGQVRHRVLQTLGSEDELKASGQLEQPAASFARLYPPPVGPRRHVGPLLLVRHYLARLDLVELIDAAAPMRGRAMLTHGQVIAALVANRRSPGRGGGNNLLSIHKKSGNAVITAENWRIVIRSCMANVTDWMSSGAEAPKICAPLISPVWASKMTFAIPTGSPMTRAAGQMWRYSTLCTPVTVTRISTLRDGWSAPADA</sequence>
<gene>
    <name evidence="1" type="ORF">M5I08_24265</name>
</gene>
<dbReference type="Proteomes" id="UP001056610">
    <property type="component" value="Chromosome"/>
</dbReference>
<accession>A0ABY4QTU0</accession>
<name>A0ABY4QTU0_9MYCO</name>
<keyword evidence="2" id="KW-1185">Reference proteome</keyword>
<dbReference type="EMBL" id="CP097320">
    <property type="protein sequence ID" value="UQX13374.1"/>
    <property type="molecule type" value="Genomic_DNA"/>
</dbReference>
<evidence type="ECO:0000313" key="2">
    <source>
        <dbReference type="Proteomes" id="UP001056610"/>
    </source>
</evidence>